<dbReference type="GO" id="GO:0006396">
    <property type="term" value="P:RNA processing"/>
    <property type="evidence" value="ECO:0007669"/>
    <property type="project" value="InterPro"/>
</dbReference>
<dbReference type="PANTHER" id="PTHR46429">
    <property type="entry name" value="23S RRNA (GUANOSINE-2'-O-)-METHYLTRANSFERASE RLMB"/>
    <property type="match status" value="1"/>
</dbReference>
<keyword evidence="1 5" id="KW-0489">Methyltransferase</keyword>
<gene>
    <name evidence="5" type="ORF">FHR98_001173</name>
</gene>
<dbReference type="RefSeq" id="WP_183415723.1">
    <property type="nucleotide sequence ID" value="NZ_JACHXA010000003.1"/>
</dbReference>
<dbReference type="InterPro" id="IPR001537">
    <property type="entry name" value="SpoU_MeTrfase"/>
</dbReference>
<dbReference type="GO" id="GO:0032259">
    <property type="term" value="P:methylation"/>
    <property type="evidence" value="ECO:0007669"/>
    <property type="project" value="UniProtKB-KW"/>
</dbReference>
<evidence type="ECO:0000313" key="5">
    <source>
        <dbReference type="EMBL" id="MBB3064894.1"/>
    </source>
</evidence>
<dbReference type="InterPro" id="IPR029028">
    <property type="entry name" value="Alpha/beta_knot_MTases"/>
</dbReference>
<proteinExistence type="predicted"/>
<dbReference type="Gene3D" id="3.30.1330.30">
    <property type="match status" value="1"/>
</dbReference>
<dbReference type="GO" id="GO:0005829">
    <property type="term" value="C:cytosol"/>
    <property type="evidence" value="ECO:0007669"/>
    <property type="project" value="TreeGrafter"/>
</dbReference>
<dbReference type="GO" id="GO:0003723">
    <property type="term" value="F:RNA binding"/>
    <property type="evidence" value="ECO:0007669"/>
    <property type="project" value="InterPro"/>
</dbReference>
<keyword evidence="6" id="KW-1185">Reference proteome</keyword>
<dbReference type="InterPro" id="IPR004441">
    <property type="entry name" value="rRNA_MeTrfase_TrmH"/>
</dbReference>
<dbReference type="EMBL" id="JACHXA010000003">
    <property type="protein sequence ID" value="MBB3064894.1"/>
    <property type="molecule type" value="Genomic_DNA"/>
</dbReference>
<evidence type="ECO:0000259" key="4">
    <source>
        <dbReference type="SMART" id="SM00967"/>
    </source>
</evidence>
<dbReference type="PANTHER" id="PTHR46429:SF1">
    <property type="entry name" value="23S RRNA (GUANOSINE-2'-O-)-METHYLTRANSFERASE RLMB"/>
    <property type="match status" value="1"/>
</dbReference>
<dbReference type="Pfam" id="PF00588">
    <property type="entry name" value="SpoU_methylase"/>
    <property type="match status" value="1"/>
</dbReference>
<dbReference type="EC" id="2.1.1.185" evidence="5"/>
<name>A0A839SSY7_9PROT</name>
<dbReference type="Proteomes" id="UP000581135">
    <property type="component" value="Unassembled WGS sequence"/>
</dbReference>
<dbReference type="Gene3D" id="3.40.1280.10">
    <property type="match status" value="1"/>
</dbReference>
<dbReference type="SUPFAM" id="SSF55315">
    <property type="entry name" value="L30e-like"/>
    <property type="match status" value="1"/>
</dbReference>
<evidence type="ECO:0000256" key="2">
    <source>
        <dbReference type="ARBA" id="ARBA00022679"/>
    </source>
</evidence>
<protein>
    <submittedName>
        <fullName evidence="5">23S rRNA (Guanosine2251-2'-O)-methyltransferase</fullName>
        <ecNumber evidence="5">2.1.1.185</ecNumber>
    </submittedName>
</protein>
<dbReference type="Pfam" id="PF08032">
    <property type="entry name" value="SpoU_sub_bind"/>
    <property type="match status" value="1"/>
</dbReference>
<sequence length="278" mass="30434">MTTRKPRGEYRGESRSGSKDRGSFQRNSRALDSAEEDLWIYGQHATLLALANARRQKRRLLATPEARRRLAEELEPLTQSASLQIEELHRRDIERLLPEGAVHQGIAMLSQPLADLRLSDWRPPETGRCVVVALDQVTDPHNVGAVIRSAAAFGASALLFTRRHSPGETGVLAKTASGALECVPIIRETNLSQALESLHKMGFLTVGLAGEGEESLEAIPNDVEKICVVLGAEGKGLRQKTRETCKQLVRLPTRPPIDQLNVSNAAAIALYELLGRSS</sequence>
<evidence type="ECO:0000313" key="6">
    <source>
        <dbReference type="Proteomes" id="UP000581135"/>
    </source>
</evidence>
<evidence type="ECO:0000256" key="1">
    <source>
        <dbReference type="ARBA" id="ARBA00022603"/>
    </source>
</evidence>
<reference evidence="5 6" key="1">
    <citation type="submission" date="2020-08" db="EMBL/GenBank/DDBJ databases">
        <title>Genomic Encyclopedia of Type Strains, Phase III (KMG-III): the genomes of soil and plant-associated and newly described type strains.</title>
        <authorList>
            <person name="Whitman W."/>
        </authorList>
    </citation>
    <scope>NUCLEOTIDE SEQUENCE [LARGE SCALE GENOMIC DNA]</scope>
    <source>
        <strain evidence="5 6">CECT 8803</strain>
    </source>
</reference>
<comment type="caution">
    <text evidence="5">The sequence shown here is derived from an EMBL/GenBank/DDBJ whole genome shotgun (WGS) entry which is preliminary data.</text>
</comment>
<feature type="compositionally biased region" description="Basic and acidic residues" evidence="3">
    <location>
        <begin position="1"/>
        <end position="23"/>
    </location>
</feature>
<dbReference type="SUPFAM" id="SSF75217">
    <property type="entry name" value="alpha/beta knot"/>
    <property type="match status" value="1"/>
</dbReference>
<dbReference type="GO" id="GO:0008173">
    <property type="term" value="F:RNA methyltransferase activity"/>
    <property type="evidence" value="ECO:0007669"/>
    <property type="project" value="InterPro"/>
</dbReference>
<dbReference type="AlphaFoldDB" id="A0A839SSY7"/>
<feature type="domain" description="RNA 2-O ribose methyltransferase substrate binding" evidence="4">
    <location>
        <begin position="39"/>
        <end position="116"/>
    </location>
</feature>
<dbReference type="InterPro" id="IPR013123">
    <property type="entry name" value="SpoU_subst-bd"/>
</dbReference>
<keyword evidence="2 5" id="KW-0808">Transferase</keyword>
<accession>A0A839SSY7</accession>
<dbReference type="SMART" id="SM00967">
    <property type="entry name" value="SpoU_sub_bind"/>
    <property type="match status" value="1"/>
</dbReference>
<organism evidence="5 6">
    <name type="scientific">Limibacillus halophilus</name>
    <dbReference type="NCBI Taxonomy" id="1579333"/>
    <lineage>
        <taxon>Bacteria</taxon>
        <taxon>Pseudomonadati</taxon>
        <taxon>Pseudomonadota</taxon>
        <taxon>Alphaproteobacteria</taxon>
        <taxon>Rhodospirillales</taxon>
        <taxon>Rhodovibrionaceae</taxon>
        <taxon>Limibacillus</taxon>
    </lineage>
</organism>
<feature type="region of interest" description="Disordered" evidence="3">
    <location>
        <begin position="1"/>
        <end position="28"/>
    </location>
</feature>
<dbReference type="CDD" id="cd18103">
    <property type="entry name" value="SpoU-like_RlmB"/>
    <property type="match status" value="1"/>
</dbReference>
<evidence type="ECO:0000256" key="3">
    <source>
        <dbReference type="SAM" id="MobiDB-lite"/>
    </source>
</evidence>
<dbReference type="InterPro" id="IPR029026">
    <property type="entry name" value="tRNA_m1G_MTases_N"/>
</dbReference>
<dbReference type="InterPro" id="IPR029064">
    <property type="entry name" value="Ribosomal_eL30-like_sf"/>
</dbReference>